<accession>A0A919CX18</accession>
<proteinExistence type="predicted"/>
<comment type="caution">
    <text evidence="1">The sequence shown here is derived from an EMBL/GenBank/DDBJ whole genome shotgun (WGS) entry which is preliminary data.</text>
</comment>
<evidence type="ECO:0000313" key="2">
    <source>
        <dbReference type="Proteomes" id="UP000608955"/>
    </source>
</evidence>
<organism evidence="1 2">
    <name type="scientific">Streptomyces naganishii JCM 4654</name>
    <dbReference type="NCBI Taxonomy" id="1306179"/>
    <lineage>
        <taxon>Bacteria</taxon>
        <taxon>Bacillati</taxon>
        <taxon>Actinomycetota</taxon>
        <taxon>Actinomycetes</taxon>
        <taxon>Kitasatosporales</taxon>
        <taxon>Streptomycetaceae</taxon>
        <taxon>Streptomyces</taxon>
    </lineage>
</organism>
<sequence length="121" mass="13133">MFRKLAESEHGRMFGLGKRTELNVLVLRDADVIAAGVRSALAEAVPGERPGLERAAALIERAFTVPDADLRARWVHERLARAGHEGPADSVEAIRTLRQAEPGLSLRAAVQLSKDAAAYRP</sequence>
<dbReference type="Proteomes" id="UP000608955">
    <property type="component" value="Unassembled WGS sequence"/>
</dbReference>
<reference evidence="1" key="1">
    <citation type="journal article" date="2014" name="Int. J. Syst. Evol. Microbiol.">
        <title>Complete genome sequence of Corynebacterium casei LMG S-19264T (=DSM 44701T), isolated from a smear-ripened cheese.</title>
        <authorList>
            <consortium name="US DOE Joint Genome Institute (JGI-PGF)"/>
            <person name="Walter F."/>
            <person name="Albersmeier A."/>
            <person name="Kalinowski J."/>
            <person name="Ruckert C."/>
        </authorList>
    </citation>
    <scope>NUCLEOTIDE SEQUENCE</scope>
    <source>
        <strain evidence="1">JCM 4654</strain>
    </source>
</reference>
<gene>
    <name evidence="1" type="ORF">GCM10010508_49510</name>
</gene>
<reference evidence="1" key="2">
    <citation type="submission" date="2020-09" db="EMBL/GenBank/DDBJ databases">
        <authorList>
            <person name="Sun Q."/>
            <person name="Ohkuma M."/>
        </authorList>
    </citation>
    <scope>NUCLEOTIDE SEQUENCE</scope>
    <source>
        <strain evidence="1">JCM 4654</strain>
    </source>
</reference>
<dbReference type="EMBL" id="BMVF01000014">
    <property type="protein sequence ID" value="GHD93315.1"/>
    <property type="molecule type" value="Genomic_DNA"/>
</dbReference>
<name>A0A919CX18_9ACTN</name>
<keyword evidence="2" id="KW-1185">Reference proteome</keyword>
<protein>
    <submittedName>
        <fullName evidence="1">Uncharacterized protein</fullName>
    </submittedName>
</protein>
<dbReference type="AlphaFoldDB" id="A0A919CX18"/>
<evidence type="ECO:0000313" key="1">
    <source>
        <dbReference type="EMBL" id="GHD93315.1"/>
    </source>
</evidence>